<evidence type="ECO:0000313" key="3">
    <source>
        <dbReference type="Proteomes" id="UP000071778"/>
    </source>
</evidence>
<keyword evidence="1" id="KW-0812">Transmembrane</keyword>
<feature type="transmembrane region" description="Helical" evidence="1">
    <location>
        <begin position="21"/>
        <end position="40"/>
    </location>
</feature>
<evidence type="ECO:0000256" key="1">
    <source>
        <dbReference type="SAM" id="Phobius"/>
    </source>
</evidence>
<keyword evidence="3" id="KW-1185">Reference proteome</keyword>
<dbReference type="Proteomes" id="UP000071778">
    <property type="component" value="Chromosome"/>
</dbReference>
<reference evidence="2 3" key="1">
    <citation type="submission" date="2015-11" db="EMBL/GenBank/DDBJ databases">
        <title>Exploring the genomic traits of fungus-feeding bacterial genus Collimonas.</title>
        <authorList>
            <person name="Song C."/>
            <person name="Schmidt R."/>
            <person name="de Jager V."/>
            <person name="Krzyzanowska D."/>
            <person name="Jongedijk E."/>
            <person name="Cankar K."/>
            <person name="Beekwilder J."/>
            <person name="van Veen A."/>
            <person name="de Boer W."/>
            <person name="van Veen J.A."/>
            <person name="Garbeva P."/>
        </authorList>
    </citation>
    <scope>NUCLEOTIDE SEQUENCE [LARGE SCALE GENOMIC DNA]</scope>
    <source>
        <strain evidence="2 3">Ter282</strain>
    </source>
</reference>
<dbReference type="AlphaFoldDB" id="A0A127PMH2"/>
<dbReference type="EMBL" id="CP013235">
    <property type="protein sequence ID" value="AMP08689.1"/>
    <property type="molecule type" value="Genomic_DNA"/>
</dbReference>
<gene>
    <name evidence="2" type="ORF">CAter282_0889</name>
</gene>
<proteinExistence type="predicted"/>
<evidence type="ECO:0000313" key="2">
    <source>
        <dbReference type="EMBL" id="AMP08689.1"/>
    </source>
</evidence>
<name>A0A127PMH2_9BURK</name>
<sequence length="42" mass="4932">MALLFHLFDGRNMQTLQQKKMFGKNFPVYLAIPVHIVWIIDG</sequence>
<keyword evidence="1" id="KW-0472">Membrane</keyword>
<keyword evidence="1" id="KW-1133">Transmembrane helix</keyword>
<organism evidence="2 3">
    <name type="scientific">Collimonas arenae</name>
    <dbReference type="NCBI Taxonomy" id="279058"/>
    <lineage>
        <taxon>Bacteria</taxon>
        <taxon>Pseudomonadati</taxon>
        <taxon>Pseudomonadota</taxon>
        <taxon>Betaproteobacteria</taxon>
        <taxon>Burkholderiales</taxon>
        <taxon>Oxalobacteraceae</taxon>
        <taxon>Collimonas</taxon>
    </lineage>
</organism>
<protein>
    <submittedName>
        <fullName evidence="2">Uncharacterized protein</fullName>
    </submittedName>
</protein>
<dbReference type="PATRIC" id="fig|279058.17.peg.960"/>
<accession>A0A127PMH2</accession>